<evidence type="ECO:0000313" key="7">
    <source>
        <dbReference type="Proteomes" id="UP000788262"/>
    </source>
</evidence>
<dbReference type="InterPro" id="IPR038665">
    <property type="entry name" value="Voltage-dep_anion_channel_sf"/>
</dbReference>
<proteinExistence type="predicted"/>
<keyword evidence="3 5" id="KW-1133">Transmembrane helix</keyword>
<comment type="subcellular location">
    <subcellularLocation>
        <location evidence="1">Membrane</location>
        <topology evidence="1">Multi-pass membrane protein</topology>
    </subcellularLocation>
</comment>
<gene>
    <name evidence="6" type="ORF">JS756_09300</name>
</gene>
<evidence type="ECO:0000256" key="1">
    <source>
        <dbReference type="ARBA" id="ARBA00004141"/>
    </source>
</evidence>
<feature type="transmembrane region" description="Helical" evidence="5">
    <location>
        <begin position="192"/>
        <end position="210"/>
    </location>
</feature>
<dbReference type="Gene3D" id="1.50.10.150">
    <property type="entry name" value="Voltage-dependent anion channel"/>
    <property type="match status" value="1"/>
</dbReference>
<dbReference type="Proteomes" id="UP000788262">
    <property type="component" value="Unassembled WGS sequence"/>
</dbReference>
<dbReference type="EMBL" id="JAFFZS010000005">
    <property type="protein sequence ID" value="MBN0044304.1"/>
    <property type="molecule type" value="Genomic_DNA"/>
</dbReference>
<reference evidence="6 7" key="1">
    <citation type="submission" date="2021-02" db="EMBL/GenBank/DDBJ databases">
        <title>Whole genome sequencing of Streptomyces actuosus VRA1.</title>
        <authorList>
            <person name="Sen G."/>
            <person name="Sen A."/>
        </authorList>
    </citation>
    <scope>NUCLEOTIDE SEQUENCE [LARGE SCALE GENOMIC DNA]</scope>
    <source>
        <strain evidence="6 7">VRA1</strain>
    </source>
</reference>
<dbReference type="Pfam" id="PF03595">
    <property type="entry name" value="SLAC1"/>
    <property type="match status" value="1"/>
</dbReference>
<evidence type="ECO:0000256" key="2">
    <source>
        <dbReference type="ARBA" id="ARBA00022692"/>
    </source>
</evidence>
<feature type="transmembrane region" description="Helical" evidence="5">
    <location>
        <begin position="157"/>
        <end position="180"/>
    </location>
</feature>
<feature type="transmembrane region" description="Helical" evidence="5">
    <location>
        <begin position="264"/>
        <end position="283"/>
    </location>
</feature>
<dbReference type="RefSeq" id="WP_205382527.1">
    <property type="nucleotide sequence ID" value="NZ_JAFFZS010000005.1"/>
</dbReference>
<name>A0ABS2VMG5_STRAS</name>
<comment type="caution">
    <text evidence="6">The sequence shown here is derived from an EMBL/GenBank/DDBJ whole genome shotgun (WGS) entry which is preliminary data.</text>
</comment>
<feature type="transmembrane region" description="Helical" evidence="5">
    <location>
        <begin position="230"/>
        <end position="252"/>
    </location>
</feature>
<organism evidence="6 7">
    <name type="scientific">Streptomyces actuosus</name>
    <dbReference type="NCBI Taxonomy" id="1885"/>
    <lineage>
        <taxon>Bacteria</taxon>
        <taxon>Bacillati</taxon>
        <taxon>Actinomycetota</taxon>
        <taxon>Actinomycetes</taxon>
        <taxon>Kitasatosporales</taxon>
        <taxon>Streptomycetaceae</taxon>
        <taxon>Streptomyces</taxon>
    </lineage>
</organism>
<dbReference type="InterPro" id="IPR004695">
    <property type="entry name" value="SLAC1/Mae1/Ssu1/TehA"/>
</dbReference>
<evidence type="ECO:0000313" key="6">
    <source>
        <dbReference type="EMBL" id="MBN0044304.1"/>
    </source>
</evidence>
<accession>A0ABS2VMG5</accession>
<evidence type="ECO:0000256" key="5">
    <source>
        <dbReference type="SAM" id="Phobius"/>
    </source>
</evidence>
<feature type="transmembrane region" description="Helical" evidence="5">
    <location>
        <begin position="42"/>
        <end position="62"/>
    </location>
</feature>
<dbReference type="CDD" id="cd09319">
    <property type="entry name" value="TDT_like_1"/>
    <property type="match status" value="1"/>
</dbReference>
<keyword evidence="7" id="KW-1185">Reference proteome</keyword>
<evidence type="ECO:0000256" key="4">
    <source>
        <dbReference type="ARBA" id="ARBA00023136"/>
    </source>
</evidence>
<feature type="transmembrane region" description="Helical" evidence="5">
    <location>
        <begin position="132"/>
        <end position="151"/>
    </location>
</feature>
<sequence>MPGSPSLLRAWRARRLPAAGAAVMATATLSVGLDLVGRDALSRVALAVAAVAWLGLAADLAVRLLRRPGRWEGTGMPAALTSVAATTVLGTRIAALEWTSAAEALLALSSVLWAGLLPYAFRHLGRGMPGSVFLSCVAAQGLAVLGATLAASDTAGWLARAAMVVFWIGLLLYGIALTRFDLRQVAEGAGDQWVAAGALAISALAGARLLDANGPRLYLWNDDDRGVLRTVTVALLVLGLCWYAVLLAAEVVRRSLSYDARRWATVHPMGMTAVAALSVAGAADLPSLEPLGKALLWVAVAVCLAVAAGAGRSAAVAVRSTARR</sequence>
<keyword evidence="4 5" id="KW-0472">Membrane</keyword>
<feature type="transmembrane region" description="Helical" evidence="5">
    <location>
        <begin position="295"/>
        <end position="318"/>
    </location>
</feature>
<keyword evidence="2 5" id="KW-0812">Transmembrane</keyword>
<feature type="transmembrane region" description="Helical" evidence="5">
    <location>
        <begin position="101"/>
        <end position="120"/>
    </location>
</feature>
<evidence type="ECO:0000256" key="3">
    <source>
        <dbReference type="ARBA" id="ARBA00022989"/>
    </source>
</evidence>
<protein>
    <submittedName>
        <fullName evidence="6">Tellurite resistance/C4-dicarboxylate transporter family protein</fullName>
    </submittedName>
</protein>